<evidence type="ECO:0000313" key="4">
    <source>
        <dbReference type="Ensembl" id="ENSOANP00000033452.1"/>
    </source>
</evidence>
<feature type="region of interest" description="Disordered" evidence="1">
    <location>
        <begin position="1"/>
        <end position="38"/>
    </location>
</feature>
<dbReference type="GO" id="GO:0001872">
    <property type="term" value="F:(1-&gt;3)-beta-D-glucan binding"/>
    <property type="evidence" value="ECO:0007669"/>
    <property type="project" value="InterPro"/>
</dbReference>
<dbReference type="RefSeq" id="XP_039770425.1">
    <property type="nucleotide sequence ID" value="XM_039914491.1"/>
</dbReference>
<evidence type="ECO:0000256" key="2">
    <source>
        <dbReference type="SAM" id="Phobius"/>
    </source>
</evidence>
<dbReference type="AlphaFoldDB" id="A0A6I8MXK7"/>
<dbReference type="PANTHER" id="PTHR47218">
    <property type="entry name" value="C-TYPE LECTIN DOMAIN FAMILY 7 MEMBER A"/>
    <property type="match status" value="1"/>
</dbReference>
<dbReference type="Proteomes" id="UP000002279">
    <property type="component" value="Chromosome 17"/>
</dbReference>
<dbReference type="InterPro" id="IPR001304">
    <property type="entry name" value="C-type_lectin-like"/>
</dbReference>
<gene>
    <name evidence="4" type="primary">LOC114817881</name>
</gene>
<reference evidence="4" key="3">
    <citation type="submission" date="2025-09" db="UniProtKB">
        <authorList>
            <consortium name="Ensembl"/>
        </authorList>
    </citation>
    <scope>IDENTIFICATION</scope>
    <source>
        <strain evidence="4">Glennie</strain>
    </source>
</reference>
<dbReference type="InterPro" id="IPR042808">
    <property type="entry name" value="CLEC7A"/>
</dbReference>
<keyword evidence="5" id="KW-1185">Reference proteome</keyword>
<dbReference type="SUPFAM" id="SSF56436">
    <property type="entry name" value="C-type lectin-like"/>
    <property type="match status" value="1"/>
</dbReference>
<proteinExistence type="predicted"/>
<dbReference type="GeneTree" id="ENSGT00940000154558"/>
<dbReference type="Pfam" id="PF00059">
    <property type="entry name" value="Lectin_C"/>
    <property type="match status" value="1"/>
</dbReference>
<dbReference type="Bgee" id="ENSOANG00000039416">
    <property type="expression patterns" value="Expressed in liver and 3 other cell types or tissues"/>
</dbReference>
<dbReference type="InterPro" id="IPR016187">
    <property type="entry name" value="CTDL_fold"/>
</dbReference>
<dbReference type="Ensembl" id="ENSOANT00000048690.1">
    <property type="protein sequence ID" value="ENSOANP00000033452.1"/>
    <property type="gene ID" value="ENSOANG00000039416.1"/>
</dbReference>
<dbReference type="OrthoDB" id="6337382at2759"/>
<dbReference type="KEGG" id="oaa:114817881"/>
<dbReference type="OMA" id="DMSQQFQ"/>
<dbReference type="InParanoid" id="A0A6I8MXK7"/>
<dbReference type="Gene3D" id="3.10.100.10">
    <property type="entry name" value="Mannose-Binding Protein A, subunit A"/>
    <property type="match status" value="1"/>
</dbReference>
<keyword evidence="2" id="KW-1133">Transmembrane helix</keyword>
<evidence type="ECO:0000313" key="5">
    <source>
        <dbReference type="Proteomes" id="UP000002279"/>
    </source>
</evidence>
<reference evidence="4 5" key="1">
    <citation type="journal article" date="2008" name="Nature">
        <title>Genome analysis of the platypus reveals unique signatures of evolution.</title>
        <authorList>
            <person name="Warren W.C."/>
            <person name="Hillier L.W."/>
            <person name="Marshall Graves J.A."/>
            <person name="Birney E."/>
            <person name="Ponting C.P."/>
            <person name="Grutzner F."/>
            <person name="Belov K."/>
            <person name="Miller W."/>
            <person name="Clarke L."/>
            <person name="Chinwalla A.T."/>
            <person name="Yang S.P."/>
            <person name="Heger A."/>
            <person name="Locke D.P."/>
            <person name="Miethke P."/>
            <person name="Waters P.D."/>
            <person name="Veyrunes F."/>
            <person name="Fulton L."/>
            <person name="Fulton B."/>
            <person name="Graves T."/>
            <person name="Wallis J."/>
            <person name="Puente X.S."/>
            <person name="Lopez-Otin C."/>
            <person name="Ordonez G.R."/>
            <person name="Eichler E.E."/>
            <person name="Chen L."/>
            <person name="Cheng Z."/>
            <person name="Deakin J.E."/>
            <person name="Alsop A."/>
            <person name="Thompson K."/>
            <person name="Kirby P."/>
            <person name="Papenfuss A.T."/>
            <person name="Wakefield M.J."/>
            <person name="Olender T."/>
            <person name="Lancet D."/>
            <person name="Huttley G.A."/>
            <person name="Smit A.F."/>
            <person name="Pask A."/>
            <person name="Temple-Smith P."/>
            <person name="Batzer M.A."/>
            <person name="Walker J.A."/>
            <person name="Konkel M.K."/>
            <person name="Harris R.S."/>
            <person name="Whittington C.M."/>
            <person name="Wong E.S."/>
            <person name="Gemmell N.J."/>
            <person name="Buschiazzo E."/>
            <person name="Vargas Jentzsch I.M."/>
            <person name="Merkel A."/>
            <person name="Schmitz J."/>
            <person name="Zemann A."/>
            <person name="Churakov G."/>
            <person name="Kriegs J.O."/>
            <person name="Brosius J."/>
            <person name="Murchison E.P."/>
            <person name="Sachidanandam R."/>
            <person name="Smith C."/>
            <person name="Hannon G.J."/>
            <person name="Tsend-Ayush E."/>
            <person name="McMillan D."/>
            <person name="Attenborough R."/>
            <person name="Rens W."/>
            <person name="Ferguson-Smith M."/>
            <person name="Lefevre C.M."/>
            <person name="Sharp J.A."/>
            <person name="Nicholas K.R."/>
            <person name="Ray D.A."/>
            <person name="Kube M."/>
            <person name="Reinhardt R."/>
            <person name="Pringle T.H."/>
            <person name="Taylor J."/>
            <person name="Jones R.C."/>
            <person name="Nixon B."/>
            <person name="Dacheux J.L."/>
            <person name="Niwa H."/>
            <person name="Sekita Y."/>
            <person name="Huang X."/>
            <person name="Stark A."/>
            <person name="Kheradpour P."/>
            <person name="Kellis M."/>
            <person name="Flicek P."/>
            <person name="Chen Y."/>
            <person name="Webber C."/>
            <person name="Hardison R."/>
            <person name="Nelson J."/>
            <person name="Hallsworth-Pepin K."/>
            <person name="Delehaunty K."/>
            <person name="Markovic C."/>
            <person name="Minx P."/>
            <person name="Feng Y."/>
            <person name="Kremitzki C."/>
            <person name="Mitreva M."/>
            <person name="Glasscock J."/>
            <person name="Wylie T."/>
            <person name="Wohldmann P."/>
            <person name="Thiru P."/>
            <person name="Nhan M.N."/>
            <person name="Pohl C.S."/>
            <person name="Smith S.M."/>
            <person name="Hou S."/>
            <person name="Nefedov M."/>
            <person name="de Jong P.J."/>
            <person name="Renfree M.B."/>
            <person name="Mardis E.R."/>
            <person name="Wilson R.K."/>
        </authorList>
    </citation>
    <scope>NUCLEOTIDE SEQUENCE [LARGE SCALE GENOMIC DNA]</scope>
    <source>
        <strain evidence="4 5">Glennie</strain>
    </source>
</reference>
<keyword evidence="2" id="KW-0812">Transmembrane</keyword>
<protein>
    <recommendedName>
        <fullName evidence="3">C-type lectin domain-containing protein</fullName>
    </recommendedName>
</protein>
<reference evidence="4" key="2">
    <citation type="submission" date="2025-08" db="UniProtKB">
        <authorList>
            <consortium name="Ensembl"/>
        </authorList>
    </citation>
    <scope>IDENTIFICATION</scope>
    <source>
        <strain evidence="4">Glennie</strain>
    </source>
</reference>
<organism evidence="4 5">
    <name type="scientific">Ornithorhynchus anatinus</name>
    <name type="common">Duckbill platypus</name>
    <dbReference type="NCBI Taxonomy" id="9258"/>
    <lineage>
        <taxon>Eukaryota</taxon>
        <taxon>Metazoa</taxon>
        <taxon>Chordata</taxon>
        <taxon>Craniata</taxon>
        <taxon>Vertebrata</taxon>
        <taxon>Euteleostomi</taxon>
        <taxon>Mammalia</taxon>
        <taxon>Monotremata</taxon>
        <taxon>Ornithorhynchidae</taxon>
        <taxon>Ornithorhynchus</taxon>
    </lineage>
</organism>
<feature type="transmembrane region" description="Helical" evidence="2">
    <location>
        <begin position="67"/>
        <end position="91"/>
    </location>
</feature>
<evidence type="ECO:0000259" key="3">
    <source>
        <dbReference type="PROSITE" id="PS50041"/>
    </source>
</evidence>
<keyword evidence="2" id="KW-0472">Membrane</keyword>
<feature type="domain" description="C-type lectin" evidence="3">
    <location>
        <begin position="143"/>
        <end position="259"/>
    </location>
</feature>
<dbReference type="PROSITE" id="PS50041">
    <property type="entry name" value="C_TYPE_LECTIN_2"/>
    <property type="match status" value="1"/>
</dbReference>
<accession>A0A6I8MXK7</accession>
<dbReference type="InterPro" id="IPR016186">
    <property type="entry name" value="C-type_lectin-like/link_sf"/>
</dbReference>
<name>A0A6I8MXK7_ORNAN</name>
<dbReference type="GeneID" id="114817881"/>
<dbReference type="PANTHER" id="PTHR47218:SF2">
    <property type="entry name" value="C-TYPE LECTIN DOMAIN-CONTAINING PROTEIN"/>
    <property type="match status" value="1"/>
</dbReference>
<dbReference type="SMART" id="SM00034">
    <property type="entry name" value="CLECT"/>
    <property type="match status" value="1"/>
</dbReference>
<evidence type="ECO:0000256" key="1">
    <source>
        <dbReference type="SAM" id="MobiDB-lite"/>
    </source>
</evidence>
<dbReference type="GO" id="GO:0071226">
    <property type="term" value="P:cellular response to molecule of fungal origin"/>
    <property type="evidence" value="ECO:0007669"/>
    <property type="project" value="InterPro"/>
</dbReference>
<sequence>MSGRPVIYFTKQPANSKQKRRKPPDQPESKGRNKKQLTYVEVKCTSPQQQERQNTNKSKDSPAPWRLVALSLGVLCLGLLVAVGILGLNVFRGLTISSGQQGCPGNTTTTQETGQKINSSGTCQLSCNQDHGCQPCSVGWYQYGQKCYRIYCKLSSWEECQNYCVSLNSSLSTLKTKEELEFVIQLTRRQCLQNDPKYWIGLKYVNWKWIWPDKSEISSDMSQQFQFTHQKNDDKSCGTLQKRQLQPETCSAHGQCLCQNGM</sequence>